<dbReference type="PATRIC" id="fig|1280952.3.peg.2225"/>
<sequence>MQMKPAQVWPLAIIPVTLIADQVTKSMVLANERFRAMECFHNSFACGTVELPGPVNLSMVWNRGMSYGMFQSEGIGRWILAGIMLAIALGFLRWLLVAEGRLLKLSLALVIGGAFGNLIDRVRFGAVVDFINAGALHFPWVFNVADAAISVGAVLLFVDQFVLSGRKPSGKPDRPSKT</sequence>
<feature type="transmembrane region" description="Helical" evidence="9">
    <location>
        <begin position="102"/>
        <end position="119"/>
    </location>
</feature>
<dbReference type="Pfam" id="PF01252">
    <property type="entry name" value="Peptidase_A8"/>
    <property type="match status" value="1"/>
</dbReference>
<evidence type="ECO:0000256" key="1">
    <source>
        <dbReference type="ARBA" id="ARBA00006139"/>
    </source>
</evidence>
<evidence type="ECO:0000256" key="11">
    <source>
        <dbReference type="RuleBase" id="RU004181"/>
    </source>
</evidence>
<dbReference type="PANTHER" id="PTHR33695">
    <property type="entry name" value="LIPOPROTEIN SIGNAL PEPTIDASE"/>
    <property type="match status" value="1"/>
</dbReference>
<evidence type="ECO:0000256" key="7">
    <source>
        <dbReference type="ARBA" id="ARBA00022989"/>
    </source>
</evidence>
<comment type="similarity">
    <text evidence="1 9 11">Belongs to the peptidase A8 family.</text>
</comment>
<evidence type="ECO:0000256" key="6">
    <source>
        <dbReference type="ARBA" id="ARBA00022801"/>
    </source>
</evidence>
<keyword evidence="13" id="KW-1185">Reference proteome</keyword>
<dbReference type="EMBL" id="ARYJ01000006">
    <property type="protein sequence ID" value="KCZ88132.1"/>
    <property type="molecule type" value="Genomic_DNA"/>
</dbReference>
<dbReference type="GO" id="GO:0006508">
    <property type="term" value="P:proteolysis"/>
    <property type="evidence" value="ECO:0007669"/>
    <property type="project" value="UniProtKB-KW"/>
</dbReference>
<protein>
    <recommendedName>
        <fullName evidence="9">Lipoprotein signal peptidase</fullName>
        <ecNumber evidence="9">3.4.23.36</ecNumber>
    </recommendedName>
    <alternativeName>
        <fullName evidence="9">Prolipoprotein signal peptidase</fullName>
    </alternativeName>
    <alternativeName>
        <fullName evidence="9">Signal peptidase II</fullName>
        <shortName evidence="9">SPase II</shortName>
    </alternativeName>
</protein>
<keyword evidence="4 9" id="KW-0812">Transmembrane</keyword>
<dbReference type="PROSITE" id="PS00855">
    <property type="entry name" value="SPASE_II"/>
    <property type="match status" value="1"/>
</dbReference>
<dbReference type="GO" id="GO:0004190">
    <property type="term" value="F:aspartic-type endopeptidase activity"/>
    <property type="evidence" value="ECO:0007669"/>
    <property type="project" value="UniProtKB-UniRule"/>
</dbReference>
<dbReference type="HAMAP" id="MF_00161">
    <property type="entry name" value="LspA"/>
    <property type="match status" value="1"/>
</dbReference>
<dbReference type="NCBIfam" id="TIGR00077">
    <property type="entry name" value="lspA"/>
    <property type="match status" value="1"/>
</dbReference>
<name>A0A059FC00_9PROT</name>
<keyword evidence="7 9" id="KW-1133">Transmembrane helix</keyword>
<dbReference type="OrthoDB" id="9810259at2"/>
<evidence type="ECO:0000256" key="2">
    <source>
        <dbReference type="ARBA" id="ARBA00022475"/>
    </source>
</evidence>
<keyword evidence="6 9" id="KW-0378">Hydrolase</keyword>
<reference evidence="12 13" key="1">
    <citation type="journal article" date="2014" name="Antonie Van Leeuwenhoek">
        <title>Hyphomonas beringensis sp. nov. and Hyphomonas chukchiensis sp. nov., isolated from surface seawater of the Bering Sea and Chukchi Sea.</title>
        <authorList>
            <person name="Li C."/>
            <person name="Lai Q."/>
            <person name="Li G."/>
            <person name="Dong C."/>
            <person name="Wang J."/>
            <person name="Liao Y."/>
            <person name="Shao Z."/>
        </authorList>
    </citation>
    <scope>NUCLEOTIDE SEQUENCE [LARGE SCALE GENOMIC DNA]</scope>
    <source>
        <strain evidence="12 13">VP2</strain>
    </source>
</reference>
<evidence type="ECO:0000313" key="12">
    <source>
        <dbReference type="EMBL" id="KCZ88132.1"/>
    </source>
</evidence>
<evidence type="ECO:0000313" key="13">
    <source>
        <dbReference type="Proteomes" id="UP000024816"/>
    </source>
</evidence>
<feature type="active site" evidence="9">
    <location>
        <position position="129"/>
    </location>
</feature>
<evidence type="ECO:0000256" key="3">
    <source>
        <dbReference type="ARBA" id="ARBA00022670"/>
    </source>
</evidence>
<keyword evidence="8 9" id="KW-0472">Membrane</keyword>
<feature type="transmembrane region" description="Helical" evidence="9">
    <location>
        <begin position="139"/>
        <end position="158"/>
    </location>
</feature>
<evidence type="ECO:0000256" key="5">
    <source>
        <dbReference type="ARBA" id="ARBA00022750"/>
    </source>
</evidence>
<comment type="function">
    <text evidence="9 10">This protein specifically catalyzes the removal of signal peptides from prolipoproteins.</text>
</comment>
<keyword evidence="5 9" id="KW-0064">Aspartyl protease</keyword>
<dbReference type="PANTHER" id="PTHR33695:SF1">
    <property type="entry name" value="LIPOPROTEIN SIGNAL PEPTIDASE"/>
    <property type="match status" value="1"/>
</dbReference>
<evidence type="ECO:0000256" key="9">
    <source>
        <dbReference type="HAMAP-Rule" id="MF_00161"/>
    </source>
</evidence>
<dbReference type="Proteomes" id="UP000024816">
    <property type="component" value="Unassembled WGS sequence"/>
</dbReference>
<evidence type="ECO:0000256" key="8">
    <source>
        <dbReference type="ARBA" id="ARBA00023136"/>
    </source>
</evidence>
<dbReference type="UniPathway" id="UPA00665"/>
<accession>A0A059FC00</accession>
<dbReference type="AlphaFoldDB" id="A0A059FC00"/>
<organism evidence="12 13">
    <name type="scientific">Hyphomonas jannaschiana VP2</name>
    <dbReference type="NCBI Taxonomy" id="1280952"/>
    <lineage>
        <taxon>Bacteria</taxon>
        <taxon>Pseudomonadati</taxon>
        <taxon>Pseudomonadota</taxon>
        <taxon>Alphaproteobacteria</taxon>
        <taxon>Hyphomonadales</taxon>
        <taxon>Hyphomonadaceae</taxon>
        <taxon>Hyphomonas</taxon>
    </lineage>
</organism>
<keyword evidence="2 9" id="KW-1003">Cell membrane</keyword>
<feature type="active site" evidence="9">
    <location>
        <position position="146"/>
    </location>
</feature>
<dbReference type="STRING" id="1280952.HJA_11135"/>
<dbReference type="eggNOG" id="COG0597">
    <property type="taxonomic scope" value="Bacteria"/>
</dbReference>
<comment type="pathway">
    <text evidence="9">Protein modification; lipoprotein biosynthesis (signal peptide cleavage).</text>
</comment>
<dbReference type="InterPro" id="IPR001872">
    <property type="entry name" value="Peptidase_A8"/>
</dbReference>
<feature type="transmembrane region" description="Helical" evidence="9">
    <location>
        <begin position="75"/>
        <end position="95"/>
    </location>
</feature>
<dbReference type="EC" id="3.4.23.36" evidence="9"/>
<dbReference type="PRINTS" id="PR00781">
    <property type="entry name" value="LIPOSIGPTASE"/>
</dbReference>
<evidence type="ECO:0000256" key="10">
    <source>
        <dbReference type="RuleBase" id="RU000594"/>
    </source>
</evidence>
<comment type="catalytic activity">
    <reaction evidence="9 10">
        <text>Release of signal peptides from bacterial membrane prolipoproteins. Hydrolyzes -Xaa-Yaa-Zaa-|-(S,diacylglyceryl)Cys-, in which Xaa is hydrophobic (preferably Leu), and Yaa (Ala or Ser) and Zaa (Gly or Ala) have small, neutral side chains.</text>
        <dbReference type="EC" id="3.4.23.36"/>
    </reaction>
</comment>
<dbReference type="GO" id="GO:0005886">
    <property type="term" value="C:plasma membrane"/>
    <property type="evidence" value="ECO:0007669"/>
    <property type="project" value="UniProtKB-SubCell"/>
</dbReference>
<keyword evidence="3 9" id="KW-0645">Protease</keyword>
<comment type="caution">
    <text evidence="9">Lacks conserved residue(s) required for the propagation of feature annotation.</text>
</comment>
<proteinExistence type="inferred from homology"/>
<gene>
    <name evidence="9" type="primary">lspA</name>
    <name evidence="12" type="ORF">HJA_11135</name>
</gene>
<comment type="subcellular location">
    <subcellularLocation>
        <location evidence="9">Cell membrane</location>
        <topology evidence="9">Multi-pass membrane protein</topology>
    </subcellularLocation>
</comment>
<evidence type="ECO:0000256" key="4">
    <source>
        <dbReference type="ARBA" id="ARBA00022692"/>
    </source>
</evidence>
<comment type="caution">
    <text evidence="12">The sequence shown here is derived from an EMBL/GenBank/DDBJ whole genome shotgun (WGS) entry which is preliminary data.</text>
</comment>